<evidence type="ECO:0000313" key="1">
    <source>
        <dbReference type="EMBL" id="CAD8143983.1"/>
    </source>
</evidence>
<protein>
    <submittedName>
        <fullName evidence="1">Uncharacterized protein</fullName>
    </submittedName>
</protein>
<comment type="caution">
    <text evidence="1">The sequence shown here is derived from an EMBL/GenBank/DDBJ whole genome shotgun (WGS) entry which is preliminary data.</text>
</comment>
<accession>A0A8S1SVA9</accession>
<gene>
    <name evidence="1" type="ORF">POCTA_138.1.T0150312</name>
</gene>
<dbReference type="AlphaFoldDB" id="A0A8S1SVA9"/>
<dbReference type="OMA" id="SWISQYK"/>
<reference evidence="1" key="1">
    <citation type="submission" date="2021-01" db="EMBL/GenBank/DDBJ databases">
        <authorList>
            <consortium name="Genoscope - CEA"/>
            <person name="William W."/>
        </authorList>
    </citation>
    <scope>NUCLEOTIDE SEQUENCE</scope>
</reference>
<dbReference type="Proteomes" id="UP000683925">
    <property type="component" value="Unassembled WGS sequence"/>
</dbReference>
<keyword evidence="2" id="KW-1185">Reference proteome</keyword>
<proteinExistence type="predicted"/>
<dbReference type="EMBL" id="CAJJDP010000015">
    <property type="protein sequence ID" value="CAD8143983.1"/>
    <property type="molecule type" value="Genomic_DNA"/>
</dbReference>
<sequence>MEYYQTIQYIAQENFPYLDKILEFEKYKKVINCNNDYLISLPQDEYICLEELIELTKSQYLRIYIGQVIMIANRILQYLKQLFVQKITHGNLCSNNIYIRLDDQKFNIIPIRVEIAQIHFVNYKFLNQKQFQLNRVKDIQDARNTIVSWISQYKKISQIKDLIDNLNQTNSLGLIIDLLENFKKKYIYIETQELINDELIFDEDKRINCLNSILEFYQDFYQQQELHIETWLDNRFNIAQDHPFYIQLKEIYKLILTQNQRNIFTIFQIQSIGILNESDQDTKLDDLIEQIKEIHFQHHQQLNEQQMQQIGNQIDQLAQRQISFQLKIQEKWNTQLKILQNEQIACAYKILLAYELSKFNCNEMKVFQKIQQIIQICLEKEIDQYLEFQLKKKILKLMNDLK</sequence>
<organism evidence="1 2">
    <name type="scientific">Paramecium octaurelia</name>
    <dbReference type="NCBI Taxonomy" id="43137"/>
    <lineage>
        <taxon>Eukaryota</taxon>
        <taxon>Sar</taxon>
        <taxon>Alveolata</taxon>
        <taxon>Ciliophora</taxon>
        <taxon>Intramacronucleata</taxon>
        <taxon>Oligohymenophorea</taxon>
        <taxon>Peniculida</taxon>
        <taxon>Parameciidae</taxon>
        <taxon>Paramecium</taxon>
    </lineage>
</organism>
<name>A0A8S1SVA9_PAROT</name>
<dbReference type="OrthoDB" id="10402271at2759"/>
<evidence type="ECO:0000313" key="2">
    <source>
        <dbReference type="Proteomes" id="UP000683925"/>
    </source>
</evidence>